<reference evidence="10 12" key="1">
    <citation type="submission" date="2015-11" db="EMBL/GenBank/DDBJ databases">
        <title>Genomic analysis of 38 Legionella species identifies large and diverse effector repertoires.</title>
        <authorList>
            <person name="Burstein D."/>
            <person name="Amaro F."/>
            <person name="Zusman T."/>
            <person name="Lifshitz Z."/>
            <person name="Cohen O."/>
            <person name="Gilbert J.A."/>
            <person name="Pupko T."/>
            <person name="Shuman H.A."/>
            <person name="Segal G."/>
        </authorList>
    </citation>
    <scope>NUCLEOTIDE SEQUENCE [LARGE SCALE GENOMIC DNA]</scope>
    <source>
        <strain evidence="10 12">JA-26-G1-E2</strain>
    </source>
</reference>
<evidence type="ECO:0000259" key="9">
    <source>
        <dbReference type="SMART" id="SM00977"/>
    </source>
</evidence>
<gene>
    <name evidence="8" type="primary">tilS</name>
    <name evidence="11" type="ORF">A8135_03905</name>
    <name evidence="10" type="ORF">Ljam_0989</name>
</gene>
<evidence type="ECO:0000256" key="4">
    <source>
        <dbReference type="ARBA" id="ARBA00022694"/>
    </source>
</evidence>
<evidence type="ECO:0000256" key="8">
    <source>
        <dbReference type="HAMAP-Rule" id="MF_01161"/>
    </source>
</evidence>
<dbReference type="PATRIC" id="fig|455.5.peg.1050"/>
<dbReference type="GO" id="GO:0006400">
    <property type="term" value="P:tRNA modification"/>
    <property type="evidence" value="ECO:0007669"/>
    <property type="project" value="UniProtKB-UniRule"/>
</dbReference>
<sequence>MRNLWRWGLVTKGLLDTEFLEYLRRYNRIFVGYSGGLDSTALLHSLSTNPQLLSKLTAVHINHGLSPNALHWQQHCQLFCKKLKISLLIKRVDFKRDANIEDAARRARYGVFSHLLENEDCLVLGHHLNDQAETMLLHLLRGTGIDGLAGMPSRKVFARGEMLRPLLSHSRKTLEEYANFHGLAWINDESNENIAFSRNFLRHQVMPLLASRWPQVVNSLVRTSKHCRQAQKNLEDLAKIDCPELKGKSNQLPLDGLSTLNEARLTNVLRVWLKANQVKLPPAVTFERLIFEVIKAKPDANPQVTWEDNCVRRYQDVLYLVKEVEVPYSSLIWNSFPKPLNLGADLGILNVCVSKKGLVVPAKSIIEVRFRQGGETFVWHGQTKELKKLFQEWQVPPWLRARIPLLYINQQLACVVGYAVSDQFYDANVKVAYQLSVS</sequence>
<comment type="catalytic activity">
    <reaction evidence="7 8">
        <text>cytidine(34) in tRNA(Ile2) + L-lysine + ATP = lysidine(34) in tRNA(Ile2) + AMP + diphosphate + H(+)</text>
        <dbReference type="Rhea" id="RHEA:43744"/>
        <dbReference type="Rhea" id="RHEA-COMP:10625"/>
        <dbReference type="Rhea" id="RHEA-COMP:10670"/>
        <dbReference type="ChEBI" id="CHEBI:15378"/>
        <dbReference type="ChEBI" id="CHEBI:30616"/>
        <dbReference type="ChEBI" id="CHEBI:32551"/>
        <dbReference type="ChEBI" id="CHEBI:33019"/>
        <dbReference type="ChEBI" id="CHEBI:82748"/>
        <dbReference type="ChEBI" id="CHEBI:83665"/>
        <dbReference type="ChEBI" id="CHEBI:456215"/>
        <dbReference type="EC" id="6.3.4.19"/>
    </reaction>
</comment>
<dbReference type="SMART" id="SM00977">
    <property type="entry name" value="TilS_C"/>
    <property type="match status" value="1"/>
</dbReference>
<dbReference type="GO" id="GO:0005737">
    <property type="term" value="C:cytoplasm"/>
    <property type="evidence" value="ECO:0007669"/>
    <property type="project" value="UniProtKB-SubCell"/>
</dbReference>
<comment type="subcellular location">
    <subcellularLocation>
        <location evidence="1 8">Cytoplasm</location>
    </subcellularLocation>
</comment>
<evidence type="ECO:0000256" key="1">
    <source>
        <dbReference type="ARBA" id="ARBA00004496"/>
    </source>
</evidence>
<dbReference type="InterPro" id="IPR012094">
    <property type="entry name" value="tRNA_Ile_lys_synt"/>
</dbReference>
<organism evidence="10 12">
    <name type="scientific">Legionella jamestowniensis</name>
    <dbReference type="NCBI Taxonomy" id="455"/>
    <lineage>
        <taxon>Bacteria</taxon>
        <taxon>Pseudomonadati</taxon>
        <taxon>Pseudomonadota</taxon>
        <taxon>Gammaproteobacteria</taxon>
        <taxon>Legionellales</taxon>
        <taxon>Legionellaceae</taxon>
        <taxon>Legionella</taxon>
    </lineage>
</organism>
<keyword evidence="6 8" id="KW-0067">ATP-binding</keyword>
<dbReference type="EMBL" id="LNYG01000013">
    <property type="protein sequence ID" value="KTD06794.1"/>
    <property type="molecule type" value="Genomic_DNA"/>
</dbReference>
<dbReference type="STRING" id="455.Ljam_0989"/>
<proteinExistence type="inferred from homology"/>
<dbReference type="EMBL" id="LYOZ01000051">
    <property type="protein sequence ID" value="OCH97247.1"/>
    <property type="molecule type" value="Genomic_DNA"/>
</dbReference>
<dbReference type="Pfam" id="PF09179">
    <property type="entry name" value="TilS"/>
    <property type="match status" value="1"/>
</dbReference>
<keyword evidence="5 8" id="KW-0547">Nucleotide-binding</keyword>
<comment type="function">
    <text evidence="8">Ligates lysine onto the cytidine present at position 34 of the AUA codon-specific tRNA(Ile) that contains the anticodon CAU, in an ATP-dependent manner. Cytidine is converted to lysidine, thus changing the amino acid specificity of the tRNA from methionine to isoleucine.</text>
</comment>
<evidence type="ECO:0000313" key="13">
    <source>
        <dbReference type="Proteomes" id="UP000093336"/>
    </source>
</evidence>
<accession>A0A0W0UG33</accession>
<feature type="binding site" evidence="8">
    <location>
        <begin position="34"/>
        <end position="39"/>
    </location>
    <ligand>
        <name>ATP</name>
        <dbReference type="ChEBI" id="CHEBI:30616"/>
    </ligand>
</feature>
<dbReference type="SUPFAM" id="SSF52402">
    <property type="entry name" value="Adenine nucleotide alpha hydrolases-like"/>
    <property type="match status" value="1"/>
</dbReference>
<dbReference type="InterPro" id="IPR015262">
    <property type="entry name" value="tRNA_Ile_lys_synt_subst-bd"/>
</dbReference>
<evidence type="ECO:0000256" key="3">
    <source>
        <dbReference type="ARBA" id="ARBA00022598"/>
    </source>
</evidence>
<name>A0A0W0UG33_9GAMM</name>
<dbReference type="GO" id="GO:0005524">
    <property type="term" value="F:ATP binding"/>
    <property type="evidence" value="ECO:0007669"/>
    <property type="project" value="UniProtKB-UniRule"/>
</dbReference>
<evidence type="ECO:0000313" key="10">
    <source>
        <dbReference type="EMBL" id="KTD06794.1"/>
    </source>
</evidence>
<dbReference type="InterPro" id="IPR011063">
    <property type="entry name" value="TilS/TtcA_N"/>
</dbReference>
<dbReference type="InterPro" id="IPR014729">
    <property type="entry name" value="Rossmann-like_a/b/a_fold"/>
</dbReference>
<dbReference type="SUPFAM" id="SSF82829">
    <property type="entry name" value="MesJ substrate recognition domain-like"/>
    <property type="match status" value="1"/>
</dbReference>
<comment type="caution">
    <text evidence="10">The sequence shown here is derived from an EMBL/GenBank/DDBJ whole genome shotgun (WGS) entry which is preliminary data.</text>
</comment>
<dbReference type="AlphaFoldDB" id="A0A0W0UG33"/>
<dbReference type="NCBIfam" id="TIGR02432">
    <property type="entry name" value="lysidine_TilS_N"/>
    <property type="match status" value="1"/>
</dbReference>
<feature type="domain" description="Lysidine-tRNA(Ile) synthetase C-terminal" evidence="9">
    <location>
        <begin position="366"/>
        <end position="437"/>
    </location>
</feature>
<reference evidence="11 13" key="2">
    <citation type="submission" date="2016-05" db="EMBL/GenBank/DDBJ databases">
        <authorList>
            <person name="Prochazka B."/>
            <person name="Indra A."/>
            <person name="Hasenberger P."/>
            <person name="Blaschitz M."/>
            <person name="Wagner L."/>
            <person name="Wewalka G."/>
            <person name="Sorschag S."/>
            <person name="Schmid D."/>
            <person name="Ruppitsch W."/>
        </authorList>
    </citation>
    <scope>NUCLEOTIDE SEQUENCE [LARGE SCALE GENOMIC DNA]</scope>
    <source>
        <strain evidence="11 13">974010_12</strain>
    </source>
</reference>
<evidence type="ECO:0000256" key="5">
    <source>
        <dbReference type="ARBA" id="ARBA00022741"/>
    </source>
</evidence>
<evidence type="ECO:0000313" key="12">
    <source>
        <dbReference type="Proteomes" id="UP000054715"/>
    </source>
</evidence>
<evidence type="ECO:0000256" key="6">
    <source>
        <dbReference type="ARBA" id="ARBA00022840"/>
    </source>
</evidence>
<dbReference type="Pfam" id="PF11734">
    <property type="entry name" value="TilS_C"/>
    <property type="match status" value="1"/>
</dbReference>
<keyword evidence="3 8" id="KW-0436">Ligase</keyword>
<keyword evidence="2 8" id="KW-0963">Cytoplasm</keyword>
<dbReference type="Pfam" id="PF01171">
    <property type="entry name" value="ATP_bind_3"/>
    <property type="match status" value="1"/>
</dbReference>
<dbReference type="Gene3D" id="3.40.50.620">
    <property type="entry name" value="HUPs"/>
    <property type="match status" value="1"/>
</dbReference>
<comment type="domain">
    <text evidence="8">The N-terminal region contains the highly conserved SGGXDS motif, predicted to be a P-loop motif involved in ATP binding.</text>
</comment>
<dbReference type="Proteomes" id="UP000054715">
    <property type="component" value="Unassembled WGS sequence"/>
</dbReference>
<dbReference type="SUPFAM" id="SSF56037">
    <property type="entry name" value="PheT/TilS domain"/>
    <property type="match status" value="1"/>
</dbReference>
<dbReference type="CDD" id="cd01992">
    <property type="entry name" value="TilS_N"/>
    <property type="match status" value="1"/>
</dbReference>
<evidence type="ECO:0000256" key="7">
    <source>
        <dbReference type="ARBA" id="ARBA00048539"/>
    </source>
</evidence>
<dbReference type="Gene3D" id="1.20.59.20">
    <property type="match status" value="1"/>
</dbReference>
<evidence type="ECO:0000256" key="2">
    <source>
        <dbReference type="ARBA" id="ARBA00022490"/>
    </source>
</evidence>
<dbReference type="NCBIfam" id="TIGR02433">
    <property type="entry name" value="lysidine_TilS_C"/>
    <property type="match status" value="1"/>
</dbReference>
<comment type="similarity">
    <text evidence="8">Belongs to the tRNA(Ile)-lysidine synthase family.</text>
</comment>
<dbReference type="PANTHER" id="PTHR43033:SF1">
    <property type="entry name" value="TRNA(ILE)-LYSIDINE SYNTHASE-RELATED"/>
    <property type="match status" value="1"/>
</dbReference>
<keyword evidence="4 8" id="KW-0819">tRNA processing</keyword>
<dbReference type="InterPro" id="IPR012795">
    <property type="entry name" value="tRNA_Ile_lys_synt_N"/>
</dbReference>
<dbReference type="OrthoDB" id="9807403at2"/>
<evidence type="ECO:0000313" key="11">
    <source>
        <dbReference type="EMBL" id="OCH97247.1"/>
    </source>
</evidence>
<protein>
    <recommendedName>
        <fullName evidence="8">tRNA(Ile)-lysidine synthase</fullName>
        <ecNumber evidence="8">6.3.4.19</ecNumber>
    </recommendedName>
    <alternativeName>
        <fullName evidence="8">tRNA(Ile)-2-lysyl-cytidine synthase</fullName>
    </alternativeName>
    <alternativeName>
        <fullName evidence="8">tRNA(Ile)-lysidine synthetase</fullName>
    </alternativeName>
</protein>
<keyword evidence="13" id="KW-1185">Reference proteome</keyword>
<dbReference type="Proteomes" id="UP000093336">
    <property type="component" value="Unassembled WGS sequence"/>
</dbReference>
<dbReference type="HAMAP" id="MF_01161">
    <property type="entry name" value="tRNA_Ile_lys_synt"/>
    <property type="match status" value="1"/>
</dbReference>
<dbReference type="PANTHER" id="PTHR43033">
    <property type="entry name" value="TRNA(ILE)-LYSIDINE SYNTHASE-RELATED"/>
    <property type="match status" value="1"/>
</dbReference>
<dbReference type="InterPro" id="IPR012796">
    <property type="entry name" value="Lysidine-tRNA-synth_C"/>
</dbReference>
<dbReference type="EC" id="6.3.4.19" evidence="8"/>
<dbReference type="GO" id="GO:0032267">
    <property type="term" value="F:tRNA(Ile)-lysidine synthase activity"/>
    <property type="evidence" value="ECO:0007669"/>
    <property type="project" value="UniProtKB-EC"/>
</dbReference>